<dbReference type="EMBL" id="CAXIEN010000023">
    <property type="protein sequence ID" value="CAL1266389.1"/>
    <property type="molecule type" value="Genomic_DNA"/>
</dbReference>
<reference evidence="1 2" key="1">
    <citation type="submission" date="2024-04" db="EMBL/GenBank/DDBJ databases">
        <authorList>
            <person name="Rising A."/>
            <person name="Reimegard J."/>
            <person name="Sonavane S."/>
            <person name="Akerstrom W."/>
            <person name="Nylinder S."/>
            <person name="Hedman E."/>
            <person name="Kallberg Y."/>
        </authorList>
    </citation>
    <scope>NUCLEOTIDE SEQUENCE [LARGE SCALE GENOMIC DNA]</scope>
</reference>
<comment type="caution">
    <text evidence="1">The sequence shown here is derived from an EMBL/GenBank/DDBJ whole genome shotgun (WGS) entry which is preliminary data.</text>
</comment>
<keyword evidence="2" id="KW-1185">Reference proteome</keyword>
<sequence>MQGASLMGSGVWDVVHLRPCVLKGDATIHIISPDKWEQEKRSLSLSITGERGRMGIPAWWREVPITHSRGGYFQYTGAVFVLVMSRI</sequence>
<protein>
    <submittedName>
        <fullName evidence="1">Uncharacterized protein</fullName>
    </submittedName>
</protein>
<name>A0AAV1Z4H5_9ARAC</name>
<dbReference type="Proteomes" id="UP001497382">
    <property type="component" value="Unassembled WGS sequence"/>
</dbReference>
<proteinExistence type="predicted"/>
<organism evidence="1 2">
    <name type="scientific">Larinioides sclopetarius</name>
    <dbReference type="NCBI Taxonomy" id="280406"/>
    <lineage>
        <taxon>Eukaryota</taxon>
        <taxon>Metazoa</taxon>
        <taxon>Ecdysozoa</taxon>
        <taxon>Arthropoda</taxon>
        <taxon>Chelicerata</taxon>
        <taxon>Arachnida</taxon>
        <taxon>Araneae</taxon>
        <taxon>Araneomorphae</taxon>
        <taxon>Entelegynae</taxon>
        <taxon>Araneoidea</taxon>
        <taxon>Araneidae</taxon>
        <taxon>Larinioides</taxon>
    </lineage>
</organism>
<evidence type="ECO:0000313" key="1">
    <source>
        <dbReference type="EMBL" id="CAL1266389.1"/>
    </source>
</evidence>
<gene>
    <name evidence="1" type="ORF">LARSCL_LOCUS3066</name>
</gene>
<accession>A0AAV1Z4H5</accession>
<evidence type="ECO:0000313" key="2">
    <source>
        <dbReference type="Proteomes" id="UP001497382"/>
    </source>
</evidence>
<dbReference type="AlphaFoldDB" id="A0AAV1Z4H5"/>